<dbReference type="EMBL" id="JADOXO010000008">
    <property type="protein sequence ID" value="KAF9820764.1"/>
    <property type="molecule type" value="Genomic_DNA"/>
</dbReference>
<organism evidence="1 2">
    <name type="scientific">Rhodonia placenta</name>
    <dbReference type="NCBI Taxonomy" id="104341"/>
    <lineage>
        <taxon>Eukaryota</taxon>
        <taxon>Fungi</taxon>
        <taxon>Dikarya</taxon>
        <taxon>Basidiomycota</taxon>
        <taxon>Agaricomycotina</taxon>
        <taxon>Agaricomycetes</taxon>
        <taxon>Polyporales</taxon>
        <taxon>Adustoporiaceae</taxon>
        <taxon>Rhodonia</taxon>
    </lineage>
</organism>
<dbReference type="InterPro" id="IPR021487">
    <property type="entry name" value="DUF3140"/>
</dbReference>
<reference evidence="1" key="1">
    <citation type="submission" date="2020-11" db="EMBL/GenBank/DDBJ databases">
        <authorList>
            <person name="Koelle M."/>
            <person name="Horta M.A.C."/>
            <person name="Nowrousian M."/>
            <person name="Ohm R.A."/>
            <person name="Benz P."/>
            <person name="Pilgard A."/>
        </authorList>
    </citation>
    <scope>NUCLEOTIDE SEQUENCE</scope>
    <source>
        <strain evidence="1">FPRL280</strain>
    </source>
</reference>
<dbReference type="PANTHER" id="PTHR40630:SF1">
    <property type="entry name" value="DNA-BINDING PROTEIN"/>
    <property type="match status" value="1"/>
</dbReference>
<evidence type="ECO:0000313" key="1">
    <source>
        <dbReference type="EMBL" id="KAF9820764.1"/>
    </source>
</evidence>
<sequence>MVKSREDVITGFHEQVNMSIDELQKWLDDPKSRKAGTGVGIESGHKIIKILKKNPDKDPEKYDEEDIDHMRKVVSYVIFFVVVFLSPKACLVRTDTIAVISRKRTISKIQRREKSLRTQRALLGS</sequence>
<name>A0A8H7U5K6_9APHY</name>
<accession>A0A8H7U5K6</accession>
<dbReference type="Proteomes" id="UP000639403">
    <property type="component" value="Unassembled WGS sequence"/>
</dbReference>
<dbReference type="PANTHER" id="PTHR40630">
    <property type="entry name" value="POSSIBLE DNA-BINDING PROTEIN"/>
    <property type="match status" value="1"/>
</dbReference>
<proteinExistence type="predicted"/>
<protein>
    <submittedName>
        <fullName evidence="1">Uncharacterized protein</fullName>
    </submittedName>
</protein>
<evidence type="ECO:0000313" key="2">
    <source>
        <dbReference type="Proteomes" id="UP000639403"/>
    </source>
</evidence>
<reference evidence="1" key="2">
    <citation type="journal article" name="Front. Microbiol.">
        <title>Degradative Capacity of Two Strains of Rhodonia placenta: From Phenotype to Genotype.</title>
        <authorList>
            <person name="Kolle M."/>
            <person name="Horta M.A.C."/>
            <person name="Nowrousian M."/>
            <person name="Ohm R.A."/>
            <person name="Benz J.P."/>
            <person name="Pilgard A."/>
        </authorList>
    </citation>
    <scope>NUCLEOTIDE SEQUENCE</scope>
    <source>
        <strain evidence="1">FPRL280</strain>
    </source>
</reference>
<comment type="caution">
    <text evidence="1">The sequence shown here is derived from an EMBL/GenBank/DDBJ whole genome shotgun (WGS) entry which is preliminary data.</text>
</comment>
<dbReference type="Pfam" id="PF11338">
    <property type="entry name" value="DUF3140"/>
    <property type="match status" value="1"/>
</dbReference>
<gene>
    <name evidence="1" type="ORF">IEO21_01207</name>
</gene>
<dbReference type="AlphaFoldDB" id="A0A8H7U5K6"/>